<feature type="transmembrane region" description="Helical" evidence="11">
    <location>
        <begin position="718"/>
        <end position="742"/>
    </location>
</feature>
<dbReference type="NCBIfam" id="TIGR00955">
    <property type="entry name" value="3a01204"/>
    <property type="match status" value="1"/>
</dbReference>
<dbReference type="InterPro" id="IPR027417">
    <property type="entry name" value="P-loop_NTPase"/>
</dbReference>
<feature type="transmembrane region" description="Helical" evidence="11">
    <location>
        <begin position="527"/>
        <end position="547"/>
    </location>
</feature>
<dbReference type="InterPro" id="IPR017871">
    <property type="entry name" value="ABC_transporter-like_CS"/>
</dbReference>
<dbReference type="VEuPathDB" id="VectorBase:AMEC014315"/>
<dbReference type="AlphaFoldDB" id="A0A182U5L2"/>
<feature type="transmembrane region" description="Helical" evidence="11">
    <location>
        <begin position="603"/>
        <end position="625"/>
    </location>
</feature>
<dbReference type="SMART" id="SM00382">
    <property type="entry name" value="AAA"/>
    <property type="match status" value="1"/>
</dbReference>
<evidence type="ECO:0000256" key="3">
    <source>
        <dbReference type="ARBA" id="ARBA00022448"/>
    </source>
</evidence>
<keyword evidence="5 11" id="KW-0812">Transmembrane</keyword>
<dbReference type="InterPro" id="IPR003439">
    <property type="entry name" value="ABC_transporter-like_ATP-bd"/>
</dbReference>
<comment type="subcellular location">
    <subcellularLocation>
        <location evidence="1">Membrane</location>
        <topology evidence="1">Multi-pass membrane protein</topology>
    </subcellularLocation>
</comment>
<dbReference type="PANTHER" id="PTHR48041:SF129">
    <property type="entry name" value="PROTEIN WHITE"/>
    <property type="match status" value="1"/>
</dbReference>
<accession>A0A182U5L2</accession>
<evidence type="ECO:0000256" key="6">
    <source>
        <dbReference type="ARBA" id="ARBA00022741"/>
    </source>
</evidence>
<dbReference type="Pfam" id="PF00005">
    <property type="entry name" value="ABC_tran"/>
    <property type="match status" value="1"/>
</dbReference>
<evidence type="ECO:0000256" key="11">
    <source>
        <dbReference type="SAM" id="Phobius"/>
    </source>
</evidence>
<feature type="transmembrane region" description="Helical" evidence="11">
    <location>
        <begin position="568"/>
        <end position="591"/>
    </location>
</feature>
<keyword evidence="8 11" id="KW-1133">Transmembrane helix</keyword>
<evidence type="ECO:0000313" key="14">
    <source>
        <dbReference type="Proteomes" id="UP000075902"/>
    </source>
</evidence>
<sequence>MRPYTERRGVAPDWEDAVQSVGSLRRACIMKQLSAGVRGGVLLLLQSAFLRTGLIHPLDVCNRNGSLYNVGAKMRYSSSSYQDQSMDDALNTTLTNDKATLIQVWKPKSYGSVKGQIPQCERLTYTWKEIDVFGEAPTDGKPREPLCTRLRNCCTRQRKDFNPRKHLLKNVTGVAKSGELLAVMGSSGAGKTTLLNALAFRSPPGVKISPNAVRALNGVPVNAEQLRARCAYVQQDDLFIPSLTTREHLLFQAMLRMGRDVPASVKQHRVQEVLQELSLVKCADTIIGAPGRIKGLSGGERKRLAFASETLTDPHLLLCDEPTSGLDSFMAHSVLQVLKGMAMKGKTIILTIHQPSSELYCLFDKILLVAEGRVAFLGSPYQSAEFFSQLGIPCPPNYNPADFYVQMLAIAPAKEAECRDMIKKICDSFAVSPIAREVLETASVAGKGMDEPYMLQQVEGVGSTGYRSSWWTQFYCILWRSWLSVLKDPMLVKVRLLQTAMVATLIGSIYFGQVLDQDGVMNINGSLFLFLTNMTFQNVFAVINVFSAELPVFLREKRSRLYRVDTYFLGKTIAELPLFIAVPFVFTSITYPMIGLRTGATHYLTTLFIVTLVANVSTSFGYLISCASSSISMALSVGPPVVIPFLIFGGFFLNSASVPAYFKYLSYLSWFRYANEALLINQWSTVVDGEIACTRANVTCPRSGEIILETFNFRVEDFALDIACLFALIVLFRLGALLCLWLRSRSKE</sequence>
<dbReference type="PROSITE" id="PS00211">
    <property type="entry name" value="ABC_TRANSPORTER_1"/>
    <property type="match status" value="1"/>
</dbReference>
<evidence type="ECO:0000256" key="9">
    <source>
        <dbReference type="ARBA" id="ARBA00023136"/>
    </source>
</evidence>
<comment type="similarity">
    <text evidence="2">Belongs to the ABC transporter superfamily. ABCG family. Eye pigment precursor importer (TC 3.A.1.204) subfamily.</text>
</comment>
<dbReference type="InterPro" id="IPR050352">
    <property type="entry name" value="ABCG_transporters"/>
</dbReference>
<keyword evidence="9 11" id="KW-0472">Membrane</keyword>
<evidence type="ECO:0000256" key="8">
    <source>
        <dbReference type="ARBA" id="ARBA00022989"/>
    </source>
</evidence>
<dbReference type="GO" id="GO:0016887">
    <property type="term" value="F:ATP hydrolysis activity"/>
    <property type="evidence" value="ECO:0007669"/>
    <property type="project" value="InterPro"/>
</dbReference>
<dbReference type="PROSITE" id="PS50893">
    <property type="entry name" value="ABC_TRANSPORTER_2"/>
    <property type="match status" value="1"/>
</dbReference>
<evidence type="ECO:0000313" key="13">
    <source>
        <dbReference type="EnsemblMetazoa" id="AMEC014315-PA"/>
    </source>
</evidence>
<protein>
    <recommendedName>
        <fullName evidence="10">Protein white</fullName>
    </recommendedName>
</protein>
<dbReference type="Proteomes" id="UP000075902">
    <property type="component" value="Unassembled WGS sequence"/>
</dbReference>
<dbReference type="PANTHER" id="PTHR48041">
    <property type="entry name" value="ABC TRANSPORTER G FAMILY MEMBER 28"/>
    <property type="match status" value="1"/>
</dbReference>
<dbReference type="SUPFAM" id="SSF52540">
    <property type="entry name" value="P-loop containing nucleoside triphosphate hydrolases"/>
    <property type="match status" value="1"/>
</dbReference>
<keyword evidence="3" id="KW-0813">Transport</keyword>
<dbReference type="InterPro" id="IPR013525">
    <property type="entry name" value="ABC2_TM"/>
</dbReference>
<evidence type="ECO:0000256" key="2">
    <source>
        <dbReference type="ARBA" id="ARBA00005814"/>
    </source>
</evidence>
<dbReference type="InterPro" id="IPR043926">
    <property type="entry name" value="ABCG_dom"/>
</dbReference>
<organism evidence="13 14">
    <name type="scientific">Anopheles melas</name>
    <dbReference type="NCBI Taxonomy" id="34690"/>
    <lineage>
        <taxon>Eukaryota</taxon>
        <taxon>Metazoa</taxon>
        <taxon>Ecdysozoa</taxon>
        <taxon>Arthropoda</taxon>
        <taxon>Hexapoda</taxon>
        <taxon>Insecta</taxon>
        <taxon>Pterygota</taxon>
        <taxon>Neoptera</taxon>
        <taxon>Endopterygota</taxon>
        <taxon>Diptera</taxon>
        <taxon>Nematocera</taxon>
        <taxon>Culicoidea</taxon>
        <taxon>Culicidae</taxon>
        <taxon>Anophelinae</taxon>
        <taxon>Anopheles</taxon>
    </lineage>
</organism>
<reference evidence="14" key="1">
    <citation type="submission" date="2014-01" db="EMBL/GenBank/DDBJ databases">
        <title>The Genome Sequence of Anopheles melas CM1001059_A (V2).</title>
        <authorList>
            <consortium name="The Broad Institute Genomics Platform"/>
            <person name="Neafsey D.E."/>
            <person name="Besansky N."/>
            <person name="Howell P."/>
            <person name="Walton C."/>
            <person name="Young S.K."/>
            <person name="Zeng Q."/>
            <person name="Gargeya S."/>
            <person name="Fitzgerald M."/>
            <person name="Haas B."/>
            <person name="Abouelleil A."/>
            <person name="Allen A.W."/>
            <person name="Alvarado L."/>
            <person name="Arachchi H.M."/>
            <person name="Berlin A.M."/>
            <person name="Chapman S.B."/>
            <person name="Gainer-Dewar J."/>
            <person name="Goldberg J."/>
            <person name="Griggs A."/>
            <person name="Gujja S."/>
            <person name="Hansen M."/>
            <person name="Howarth C."/>
            <person name="Imamovic A."/>
            <person name="Ireland A."/>
            <person name="Larimer J."/>
            <person name="McCowan C."/>
            <person name="Murphy C."/>
            <person name="Pearson M."/>
            <person name="Poon T.W."/>
            <person name="Priest M."/>
            <person name="Roberts A."/>
            <person name="Saif S."/>
            <person name="Shea T."/>
            <person name="Sisk P."/>
            <person name="Sykes S."/>
            <person name="Wortman J."/>
            <person name="Nusbaum C."/>
            <person name="Birren B."/>
        </authorList>
    </citation>
    <scope>NUCLEOTIDE SEQUENCE [LARGE SCALE GENOMIC DNA]</scope>
    <source>
        <strain evidence="14">CM1001059</strain>
    </source>
</reference>
<name>A0A182U5L2_9DIPT</name>
<evidence type="ECO:0000259" key="12">
    <source>
        <dbReference type="PROSITE" id="PS50893"/>
    </source>
</evidence>
<dbReference type="GO" id="GO:0140359">
    <property type="term" value="F:ABC-type transporter activity"/>
    <property type="evidence" value="ECO:0007669"/>
    <property type="project" value="InterPro"/>
</dbReference>
<keyword evidence="6" id="KW-0547">Nucleotide-binding</keyword>
<dbReference type="GO" id="GO:0005524">
    <property type="term" value="F:ATP binding"/>
    <property type="evidence" value="ECO:0007669"/>
    <property type="project" value="UniProtKB-KW"/>
</dbReference>
<dbReference type="EnsemblMetazoa" id="AMEC014315-RA">
    <property type="protein sequence ID" value="AMEC014315-PA"/>
    <property type="gene ID" value="AMEC014315"/>
</dbReference>
<proteinExistence type="inferred from homology"/>
<evidence type="ECO:0000256" key="5">
    <source>
        <dbReference type="ARBA" id="ARBA00022692"/>
    </source>
</evidence>
<feature type="domain" description="ABC transporter" evidence="12">
    <location>
        <begin position="148"/>
        <end position="396"/>
    </location>
</feature>
<dbReference type="InterPro" id="IPR003593">
    <property type="entry name" value="AAA+_ATPase"/>
</dbReference>
<dbReference type="Pfam" id="PF01061">
    <property type="entry name" value="ABC2_membrane"/>
    <property type="match status" value="1"/>
</dbReference>
<dbReference type="Pfam" id="PF19055">
    <property type="entry name" value="ABC2_membrane_7"/>
    <property type="match status" value="1"/>
</dbReference>
<evidence type="ECO:0000256" key="4">
    <source>
        <dbReference type="ARBA" id="ARBA00022474"/>
    </source>
</evidence>
<dbReference type="GO" id="GO:0031409">
    <property type="term" value="F:pigment binding"/>
    <property type="evidence" value="ECO:0007669"/>
    <property type="project" value="UniProtKB-KW"/>
</dbReference>
<keyword evidence="4" id="KW-0608">Pigment</keyword>
<feature type="transmembrane region" description="Helical" evidence="11">
    <location>
        <begin position="637"/>
        <end position="662"/>
    </location>
</feature>
<dbReference type="FunFam" id="3.40.50.300:FF:001225">
    <property type="entry name" value="ATP-binding cassette sub-family G member"/>
    <property type="match status" value="1"/>
</dbReference>
<evidence type="ECO:0000256" key="10">
    <source>
        <dbReference type="ARBA" id="ARBA00039188"/>
    </source>
</evidence>
<dbReference type="InterPro" id="IPR005284">
    <property type="entry name" value="Pigment_permease/Abcg"/>
</dbReference>
<dbReference type="STRING" id="34690.A0A182U5L2"/>
<evidence type="ECO:0000256" key="7">
    <source>
        <dbReference type="ARBA" id="ARBA00022840"/>
    </source>
</evidence>
<dbReference type="GO" id="GO:0030659">
    <property type="term" value="C:cytoplasmic vesicle membrane"/>
    <property type="evidence" value="ECO:0007669"/>
    <property type="project" value="TreeGrafter"/>
</dbReference>
<keyword evidence="14" id="KW-1185">Reference proteome</keyword>
<keyword evidence="7" id="KW-0067">ATP-binding</keyword>
<reference evidence="13" key="2">
    <citation type="submission" date="2020-05" db="UniProtKB">
        <authorList>
            <consortium name="EnsemblMetazoa"/>
        </authorList>
    </citation>
    <scope>IDENTIFICATION</scope>
    <source>
        <strain evidence="13">CM1001059</strain>
    </source>
</reference>
<evidence type="ECO:0000256" key="1">
    <source>
        <dbReference type="ARBA" id="ARBA00004141"/>
    </source>
</evidence>
<dbReference type="Gene3D" id="3.40.50.300">
    <property type="entry name" value="P-loop containing nucleotide triphosphate hydrolases"/>
    <property type="match status" value="1"/>
</dbReference>
<dbReference type="GO" id="GO:0005886">
    <property type="term" value="C:plasma membrane"/>
    <property type="evidence" value="ECO:0007669"/>
    <property type="project" value="TreeGrafter"/>
</dbReference>